<organism evidence="1 2">
    <name type="scientific">Plakobranchus ocellatus</name>
    <dbReference type="NCBI Taxonomy" id="259542"/>
    <lineage>
        <taxon>Eukaryota</taxon>
        <taxon>Metazoa</taxon>
        <taxon>Spiralia</taxon>
        <taxon>Lophotrochozoa</taxon>
        <taxon>Mollusca</taxon>
        <taxon>Gastropoda</taxon>
        <taxon>Heterobranchia</taxon>
        <taxon>Euthyneura</taxon>
        <taxon>Panpulmonata</taxon>
        <taxon>Sacoglossa</taxon>
        <taxon>Placobranchoidea</taxon>
        <taxon>Plakobranchidae</taxon>
        <taxon>Plakobranchus</taxon>
    </lineage>
</organism>
<accession>A0AAV4CY15</accession>
<dbReference type="EMBL" id="BLXT01007141">
    <property type="protein sequence ID" value="GFO36797.1"/>
    <property type="molecule type" value="Genomic_DNA"/>
</dbReference>
<name>A0AAV4CY15_9GAST</name>
<evidence type="ECO:0000313" key="2">
    <source>
        <dbReference type="Proteomes" id="UP000735302"/>
    </source>
</evidence>
<evidence type="ECO:0000313" key="1">
    <source>
        <dbReference type="EMBL" id="GFO36797.1"/>
    </source>
</evidence>
<gene>
    <name evidence="1" type="ORF">PoB_006330200</name>
</gene>
<comment type="caution">
    <text evidence="1">The sequence shown here is derived from an EMBL/GenBank/DDBJ whole genome shotgun (WGS) entry which is preliminary data.</text>
</comment>
<sequence length="147" mass="16965">MATASVASSRVIESFRKGIPCHQDKTCIQVPAAVLYVLLHQAFHKYCGSNPQSKLTFNQYISEMANIQAQFVYWTLVPDLELTLLLFVRSVQCLLQLLPWFFALDHVNSRWGSVHIRDLIMLERHTPIAIVGWRLLLQEKQGRLFCH</sequence>
<dbReference type="AlphaFoldDB" id="A0AAV4CY15"/>
<reference evidence="1 2" key="1">
    <citation type="journal article" date="2021" name="Elife">
        <title>Chloroplast acquisition without the gene transfer in kleptoplastic sea slugs, Plakobranchus ocellatus.</title>
        <authorList>
            <person name="Maeda T."/>
            <person name="Takahashi S."/>
            <person name="Yoshida T."/>
            <person name="Shimamura S."/>
            <person name="Takaki Y."/>
            <person name="Nagai Y."/>
            <person name="Toyoda A."/>
            <person name="Suzuki Y."/>
            <person name="Arimoto A."/>
            <person name="Ishii H."/>
            <person name="Satoh N."/>
            <person name="Nishiyama T."/>
            <person name="Hasebe M."/>
            <person name="Maruyama T."/>
            <person name="Minagawa J."/>
            <person name="Obokata J."/>
            <person name="Shigenobu S."/>
        </authorList>
    </citation>
    <scope>NUCLEOTIDE SEQUENCE [LARGE SCALE GENOMIC DNA]</scope>
</reference>
<protein>
    <submittedName>
        <fullName evidence="1">Uncharacterized protein</fullName>
    </submittedName>
</protein>
<keyword evidence="2" id="KW-1185">Reference proteome</keyword>
<dbReference type="Proteomes" id="UP000735302">
    <property type="component" value="Unassembled WGS sequence"/>
</dbReference>
<dbReference type="PANTHER" id="PTHR47018">
    <property type="entry name" value="CXC DOMAIN-CONTAINING PROTEIN-RELATED"/>
    <property type="match status" value="1"/>
</dbReference>
<proteinExistence type="predicted"/>